<reference evidence="1" key="1">
    <citation type="submission" date="2021-03" db="EMBL/GenBank/DDBJ databases">
        <authorList>
            <person name="Tran Van P."/>
        </authorList>
    </citation>
    <scope>NUCLEOTIDE SEQUENCE</scope>
</reference>
<comment type="caution">
    <text evidence="1">The sequence shown here is derived from an EMBL/GenBank/DDBJ whole genome shotgun (WGS) entry which is preliminary data.</text>
</comment>
<organism evidence="1 2">
    <name type="scientific">Timema podura</name>
    <name type="common">Walking stick</name>
    <dbReference type="NCBI Taxonomy" id="61482"/>
    <lineage>
        <taxon>Eukaryota</taxon>
        <taxon>Metazoa</taxon>
        <taxon>Ecdysozoa</taxon>
        <taxon>Arthropoda</taxon>
        <taxon>Hexapoda</taxon>
        <taxon>Insecta</taxon>
        <taxon>Pterygota</taxon>
        <taxon>Neoptera</taxon>
        <taxon>Polyneoptera</taxon>
        <taxon>Phasmatodea</taxon>
        <taxon>Timematodea</taxon>
        <taxon>Timematoidea</taxon>
        <taxon>Timematidae</taxon>
        <taxon>Timema</taxon>
    </lineage>
</organism>
<feature type="non-terminal residue" evidence="1">
    <location>
        <position position="1"/>
    </location>
</feature>
<accession>A0ABN7PHP8</accession>
<proteinExistence type="predicted"/>
<dbReference type="EMBL" id="CAJPIN010066322">
    <property type="protein sequence ID" value="CAG2067295.1"/>
    <property type="molecule type" value="Genomic_DNA"/>
</dbReference>
<keyword evidence="2" id="KW-1185">Reference proteome</keyword>
<dbReference type="Proteomes" id="UP001153148">
    <property type="component" value="Unassembled WGS sequence"/>
</dbReference>
<evidence type="ECO:0000313" key="2">
    <source>
        <dbReference type="Proteomes" id="UP001153148"/>
    </source>
</evidence>
<protein>
    <submittedName>
        <fullName evidence="1">Uncharacterized protein</fullName>
    </submittedName>
</protein>
<sequence length="57" mass="6473">GANVSLVKSSIIDCKEYGIKFETNRCSKVNLKPKIGAIDLLERWRRYHSATAFSRTT</sequence>
<evidence type="ECO:0000313" key="1">
    <source>
        <dbReference type="EMBL" id="CAG2067295.1"/>
    </source>
</evidence>
<gene>
    <name evidence="1" type="ORF">TPAB3V08_LOCUS14238</name>
</gene>
<name>A0ABN7PHP8_TIMPD</name>